<keyword evidence="5" id="KW-1185">Reference proteome</keyword>
<dbReference type="EMBL" id="LGRX02003047">
    <property type="protein sequence ID" value="KAK3283067.1"/>
    <property type="molecule type" value="Genomic_DNA"/>
</dbReference>
<feature type="region of interest" description="Disordered" evidence="2">
    <location>
        <begin position="125"/>
        <end position="147"/>
    </location>
</feature>
<dbReference type="Pfam" id="PF00013">
    <property type="entry name" value="KH_1"/>
    <property type="match status" value="1"/>
</dbReference>
<feature type="region of interest" description="Disordered" evidence="2">
    <location>
        <begin position="1"/>
        <end position="32"/>
    </location>
</feature>
<dbReference type="AlphaFoldDB" id="A0AAE0LFC0"/>
<sequence length="147" mass="15985">AKQKMEGKDVKAPKGVGLDSDSDEDEPEPDATVVVPTNKVKLIIGKDGENIKWIQKKSKCRLQVKKTDEMIYGAHLQFGASAEAKMDKPDAPKETTFELFVMPSQALRSMRWRGAHAEGGAEALTLRAGHCTPRRAEAPTSAPGTAR</sequence>
<dbReference type="SMART" id="SM00322">
    <property type="entry name" value="KH"/>
    <property type="match status" value="1"/>
</dbReference>
<evidence type="ECO:0000256" key="2">
    <source>
        <dbReference type="SAM" id="MobiDB-lite"/>
    </source>
</evidence>
<protein>
    <recommendedName>
        <fullName evidence="3">K Homology domain-containing protein</fullName>
    </recommendedName>
</protein>
<comment type="caution">
    <text evidence="4">The sequence shown here is derived from an EMBL/GenBank/DDBJ whole genome shotgun (WGS) entry which is preliminary data.</text>
</comment>
<accession>A0AAE0LFC0</accession>
<dbReference type="GO" id="GO:0003723">
    <property type="term" value="F:RNA binding"/>
    <property type="evidence" value="ECO:0007669"/>
    <property type="project" value="UniProtKB-UniRule"/>
</dbReference>
<dbReference type="InterPro" id="IPR004087">
    <property type="entry name" value="KH_dom"/>
</dbReference>
<reference evidence="4 5" key="1">
    <citation type="journal article" date="2015" name="Genome Biol. Evol.">
        <title>Comparative Genomics of a Bacterivorous Green Alga Reveals Evolutionary Causalities and Consequences of Phago-Mixotrophic Mode of Nutrition.</title>
        <authorList>
            <person name="Burns J.A."/>
            <person name="Paasch A."/>
            <person name="Narechania A."/>
            <person name="Kim E."/>
        </authorList>
    </citation>
    <scope>NUCLEOTIDE SEQUENCE [LARGE SCALE GENOMIC DNA]</scope>
    <source>
        <strain evidence="4 5">PLY_AMNH</strain>
    </source>
</reference>
<organism evidence="4 5">
    <name type="scientific">Cymbomonas tetramitiformis</name>
    <dbReference type="NCBI Taxonomy" id="36881"/>
    <lineage>
        <taxon>Eukaryota</taxon>
        <taxon>Viridiplantae</taxon>
        <taxon>Chlorophyta</taxon>
        <taxon>Pyramimonadophyceae</taxon>
        <taxon>Pyramimonadales</taxon>
        <taxon>Pyramimonadaceae</taxon>
        <taxon>Cymbomonas</taxon>
    </lineage>
</organism>
<dbReference type="PROSITE" id="PS50084">
    <property type="entry name" value="KH_TYPE_1"/>
    <property type="match status" value="1"/>
</dbReference>
<feature type="non-terminal residue" evidence="4">
    <location>
        <position position="1"/>
    </location>
</feature>
<evidence type="ECO:0000259" key="3">
    <source>
        <dbReference type="SMART" id="SM00322"/>
    </source>
</evidence>
<name>A0AAE0LFC0_9CHLO</name>
<feature type="domain" description="K Homology" evidence="3">
    <location>
        <begin position="27"/>
        <end position="118"/>
    </location>
</feature>
<dbReference type="CDD" id="cd00105">
    <property type="entry name" value="KH-I"/>
    <property type="match status" value="1"/>
</dbReference>
<dbReference type="Gene3D" id="3.30.1370.10">
    <property type="entry name" value="K Homology domain, type 1"/>
    <property type="match status" value="1"/>
</dbReference>
<feature type="compositionally biased region" description="Basic and acidic residues" evidence="2">
    <location>
        <begin position="1"/>
        <end position="12"/>
    </location>
</feature>
<dbReference type="InterPro" id="IPR009019">
    <property type="entry name" value="KH_sf_prok-type"/>
</dbReference>
<proteinExistence type="predicted"/>
<gene>
    <name evidence="4" type="ORF">CYMTET_9220</name>
</gene>
<dbReference type="SUPFAM" id="SSF54814">
    <property type="entry name" value="Prokaryotic type KH domain (KH-domain type II)"/>
    <property type="match status" value="1"/>
</dbReference>
<dbReference type="Proteomes" id="UP001190700">
    <property type="component" value="Unassembled WGS sequence"/>
</dbReference>
<evidence type="ECO:0000313" key="5">
    <source>
        <dbReference type="Proteomes" id="UP001190700"/>
    </source>
</evidence>
<dbReference type="InterPro" id="IPR036612">
    <property type="entry name" value="KH_dom_type_1_sf"/>
</dbReference>
<evidence type="ECO:0000313" key="4">
    <source>
        <dbReference type="EMBL" id="KAK3283067.1"/>
    </source>
</evidence>
<keyword evidence="1" id="KW-0694">RNA-binding</keyword>
<evidence type="ECO:0000256" key="1">
    <source>
        <dbReference type="PROSITE-ProRule" id="PRU00117"/>
    </source>
</evidence>
<dbReference type="InterPro" id="IPR004088">
    <property type="entry name" value="KH_dom_type_1"/>
</dbReference>
<feature type="compositionally biased region" description="Acidic residues" evidence="2">
    <location>
        <begin position="20"/>
        <end position="29"/>
    </location>
</feature>